<dbReference type="AlphaFoldDB" id="A0A7E4W5H3"/>
<evidence type="ECO:0000313" key="1">
    <source>
        <dbReference type="Proteomes" id="UP000492821"/>
    </source>
</evidence>
<accession>A0A7E4W5H3</accession>
<sequence length="88" mass="10039">MSLFNFLTIFILKETSLSRLAKPPLNQARHDRRQPATCRQHHSQRQAVTTSLHLSAHLIPAFPIPCHLSCLPTIGPKLNFKHARHTEI</sequence>
<organism evidence="1 2">
    <name type="scientific">Panagrellus redivivus</name>
    <name type="common">Microworm</name>
    <dbReference type="NCBI Taxonomy" id="6233"/>
    <lineage>
        <taxon>Eukaryota</taxon>
        <taxon>Metazoa</taxon>
        <taxon>Ecdysozoa</taxon>
        <taxon>Nematoda</taxon>
        <taxon>Chromadorea</taxon>
        <taxon>Rhabditida</taxon>
        <taxon>Tylenchina</taxon>
        <taxon>Panagrolaimomorpha</taxon>
        <taxon>Panagrolaimoidea</taxon>
        <taxon>Panagrolaimidae</taxon>
        <taxon>Panagrellus</taxon>
    </lineage>
</organism>
<reference evidence="1" key="1">
    <citation type="journal article" date="2013" name="Genetics">
        <title>The draft genome and transcriptome of Panagrellus redivivus are shaped by the harsh demands of a free-living lifestyle.</title>
        <authorList>
            <person name="Srinivasan J."/>
            <person name="Dillman A.R."/>
            <person name="Macchietto M.G."/>
            <person name="Heikkinen L."/>
            <person name="Lakso M."/>
            <person name="Fracchia K.M."/>
            <person name="Antoshechkin I."/>
            <person name="Mortazavi A."/>
            <person name="Wong G."/>
            <person name="Sternberg P.W."/>
        </authorList>
    </citation>
    <scope>NUCLEOTIDE SEQUENCE [LARGE SCALE GENOMIC DNA]</scope>
    <source>
        <strain evidence="1">MT8872</strain>
    </source>
</reference>
<reference evidence="2" key="2">
    <citation type="submission" date="2020-10" db="UniProtKB">
        <authorList>
            <consortium name="WormBaseParasite"/>
        </authorList>
    </citation>
    <scope>IDENTIFICATION</scope>
</reference>
<name>A0A7E4W5H3_PANRE</name>
<keyword evidence="1" id="KW-1185">Reference proteome</keyword>
<protein>
    <submittedName>
        <fullName evidence="2">Secreted protein</fullName>
    </submittedName>
</protein>
<dbReference type="WBParaSite" id="Pan_g7243.t1">
    <property type="protein sequence ID" value="Pan_g7243.t1"/>
    <property type="gene ID" value="Pan_g7243"/>
</dbReference>
<evidence type="ECO:0000313" key="2">
    <source>
        <dbReference type="WBParaSite" id="Pan_g7243.t1"/>
    </source>
</evidence>
<dbReference type="Proteomes" id="UP000492821">
    <property type="component" value="Unassembled WGS sequence"/>
</dbReference>
<proteinExistence type="predicted"/>